<evidence type="ECO:0000313" key="4">
    <source>
        <dbReference type="Proteomes" id="UP001155182"/>
    </source>
</evidence>
<dbReference type="InterPro" id="IPR007372">
    <property type="entry name" value="Lipid/polyisoprenoid-bd_YceI"/>
</dbReference>
<dbReference type="Pfam" id="PF04264">
    <property type="entry name" value="YceI"/>
    <property type="match status" value="1"/>
</dbReference>
<keyword evidence="1" id="KW-0732">Signal</keyword>
<dbReference type="SUPFAM" id="SSF101874">
    <property type="entry name" value="YceI-like"/>
    <property type="match status" value="1"/>
</dbReference>
<dbReference type="SMART" id="SM00867">
    <property type="entry name" value="YceI"/>
    <property type="match status" value="1"/>
</dbReference>
<dbReference type="PANTHER" id="PTHR34406:SF1">
    <property type="entry name" value="PROTEIN YCEI"/>
    <property type="match status" value="1"/>
</dbReference>
<evidence type="ECO:0000313" key="3">
    <source>
        <dbReference type="EMBL" id="MCO4293224.1"/>
    </source>
</evidence>
<proteinExistence type="predicted"/>
<dbReference type="AlphaFoldDB" id="A0A9X2F2Y9"/>
<dbReference type="EMBL" id="JAMWYS010000034">
    <property type="protein sequence ID" value="MCO4293224.1"/>
    <property type="molecule type" value="Genomic_DNA"/>
</dbReference>
<feature type="domain" description="Lipid/polyisoprenoid-binding YceI-like" evidence="2">
    <location>
        <begin position="28"/>
        <end position="197"/>
    </location>
</feature>
<accession>A0A9X2F2Y9</accession>
<comment type="caution">
    <text evidence="3">The sequence shown here is derived from an EMBL/GenBank/DDBJ whole genome shotgun (WGS) entry which is preliminary data.</text>
</comment>
<dbReference type="RefSeq" id="WP_252587727.1">
    <property type="nucleotide sequence ID" value="NZ_JAMWYS010000034.1"/>
</dbReference>
<name>A0A9X2F2Y9_9SPHI</name>
<reference evidence="3" key="1">
    <citation type="submission" date="2022-06" db="EMBL/GenBank/DDBJ databases">
        <title>Solitalea sp. MAHUQ-68 isolated from rhizospheric soil.</title>
        <authorList>
            <person name="Huq M.A."/>
        </authorList>
    </citation>
    <scope>NUCLEOTIDE SEQUENCE</scope>
    <source>
        <strain evidence="3">MAHUQ-68</strain>
    </source>
</reference>
<dbReference type="PANTHER" id="PTHR34406">
    <property type="entry name" value="PROTEIN YCEI"/>
    <property type="match status" value="1"/>
</dbReference>
<feature type="chain" id="PRO_5040745293" evidence="1">
    <location>
        <begin position="19"/>
        <end position="204"/>
    </location>
</feature>
<evidence type="ECO:0000259" key="2">
    <source>
        <dbReference type="SMART" id="SM00867"/>
    </source>
</evidence>
<feature type="signal peptide" evidence="1">
    <location>
        <begin position="1"/>
        <end position="18"/>
    </location>
</feature>
<sequence>MKKILLLTLSIIAFVSFAFISAKSDEVTYKVDVSQTNVVWFGKKVTGMHSGSIQLSEGYVRMKNDKLAGGTFEFDMKSITDIDLKDPNYNAKLVNDLKSDNFFNVEKFPTAKFEITKAKSLGKNQYAVTGNLTVKGITKEIQFPAFVSVSDNGGALAIISNKFKVNRTQFDIKYRSASFFESLGDKAIDDDFELEITQMVARRQ</sequence>
<keyword evidence="4" id="KW-1185">Reference proteome</keyword>
<evidence type="ECO:0000256" key="1">
    <source>
        <dbReference type="SAM" id="SignalP"/>
    </source>
</evidence>
<dbReference type="Proteomes" id="UP001155182">
    <property type="component" value="Unassembled WGS sequence"/>
</dbReference>
<dbReference type="InterPro" id="IPR036761">
    <property type="entry name" value="TTHA0802/YceI-like_sf"/>
</dbReference>
<organism evidence="3 4">
    <name type="scientific">Solitalea agri</name>
    <dbReference type="NCBI Taxonomy" id="2953739"/>
    <lineage>
        <taxon>Bacteria</taxon>
        <taxon>Pseudomonadati</taxon>
        <taxon>Bacteroidota</taxon>
        <taxon>Sphingobacteriia</taxon>
        <taxon>Sphingobacteriales</taxon>
        <taxon>Sphingobacteriaceae</taxon>
        <taxon>Solitalea</taxon>
    </lineage>
</organism>
<gene>
    <name evidence="3" type="ORF">NF867_10145</name>
</gene>
<protein>
    <submittedName>
        <fullName evidence="3">YceI family protein</fullName>
    </submittedName>
</protein>
<dbReference type="Gene3D" id="2.40.128.110">
    <property type="entry name" value="Lipid/polyisoprenoid-binding, YceI-like"/>
    <property type="match status" value="1"/>
</dbReference>